<dbReference type="Pfam" id="PF02171">
    <property type="entry name" value="Piwi"/>
    <property type="match status" value="1"/>
</dbReference>
<evidence type="ECO:0000313" key="3">
    <source>
        <dbReference type="EMBL" id="TVY21330.1"/>
    </source>
</evidence>
<gene>
    <name evidence="3" type="primary">AGO1B</name>
    <name evidence="3" type="ORF">LARI1_G003084</name>
</gene>
<keyword evidence="4" id="KW-1185">Reference proteome</keyword>
<feature type="compositionally biased region" description="Polar residues" evidence="1">
    <location>
        <begin position="47"/>
        <end position="76"/>
    </location>
</feature>
<feature type="compositionally biased region" description="Polar residues" evidence="1">
    <location>
        <begin position="149"/>
        <end position="160"/>
    </location>
</feature>
<proteinExistence type="predicted"/>
<reference evidence="3 4" key="1">
    <citation type="submission" date="2018-05" db="EMBL/GenBank/DDBJ databases">
        <title>Whole genome sequencing for identification of molecular markers to develop diagnostic detection tools for the regulated plant pathogen Lachnellula willkommii.</title>
        <authorList>
            <person name="Giroux E."/>
            <person name="Bilodeau G."/>
        </authorList>
    </citation>
    <scope>NUCLEOTIDE SEQUENCE [LARGE SCALE GENOMIC DNA]</scope>
    <source>
        <strain evidence="3 4">CBS 203.66</strain>
    </source>
</reference>
<dbReference type="SMART" id="SM00950">
    <property type="entry name" value="Piwi"/>
    <property type="match status" value="1"/>
</dbReference>
<dbReference type="EMBL" id="QGMF01000020">
    <property type="protein sequence ID" value="TVY21330.1"/>
    <property type="molecule type" value="Genomic_DNA"/>
</dbReference>
<dbReference type="SUPFAM" id="SSF101690">
    <property type="entry name" value="PAZ domain"/>
    <property type="match status" value="1"/>
</dbReference>
<accession>A0A8T9BMK1</accession>
<feature type="region of interest" description="Disordered" evidence="1">
    <location>
        <begin position="138"/>
        <end position="164"/>
    </location>
</feature>
<dbReference type="InterPro" id="IPR036397">
    <property type="entry name" value="RNaseH_sf"/>
</dbReference>
<dbReference type="Pfam" id="PF08699">
    <property type="entry name" value="ArgoL1"/>
    <property type="match status" value="1"/>
</dbReference>
<dbReference type="GO" id="GO:0003676">
    <property type="term" value="F:nucleic acid binding"/>
    <property type="evidence" value="ECO:0007669"/>
    <property type="project" value="InterPro"/>
</dbReference>
<evidence type="ECO:0000313" key="4">
    <source>
        <dbReference type="Proteomes" id="UP000469559"/>
    </source>
</evidence>
<dbReference type="InterPro" id="IPR014811">
    <property type="entry name" value="ArgoL1"/>
</dbReference>
<sequence length="1040" mass="116437">MSTKNATDVAPDKLDQFTPKYRALYLARVNSTVNNLSAPIVAATHASVQGPTSSLSIPTRSSQGESSTVASTSATILSDRDPEEVQREHWKKAEKGLPPRPSPNGAKDVNDITANFFELNLRPDAKIHKYSFNFTLKPSEESTEPEDNANASANNPQFGTERQLKMKRETRRFLINEFLTRYPPQPPWATDYHSTIVSAGPLYPGSAKTIWQVTDPNLSETTSPSGPLNSRWNVTVTFLGLVNAKGLNEHVSKGRQLESRDDDLKALNIISWKTINEPAFGEGRIGKKFYPESLVERDDEESRKATDLYLIRKGFFSSVRPGQKSLLLNVNTATSAFYTPINLQTWMKLCWTGSDPIPPHEFKSKLKGIRVTLNMQTRGEKRRWIIFGMSSRTVGQEEFEKDSAMIKVWNHLKNVYGDSYPTPNVVESKKSFCINVGGSARKIWYPADQLTIVDWQILKEKVPEEYTERMVEVAHKRPGQSKDEIMNSGILELGLKSSGQFYKSFGITLTHAMVRLKIPSPLTPPKLKFKLQGAPPHEALSVKAGQWHLTGKEFLVPGVLSCRKIHVMWMISPDKKAEDAFKKAEDAFKNSISSLGTMLESFGLNSMSFEYLPFVSLPGPEPKRNYRDRFQQALQTSYQSRPDRQNLASLILVVLPFRDTLSYAEIKRWGDCNEGIPTVCITQTKLESTSFNLQANICLKINSKLKGVSHQLVPFTTTSHPSGAAENTMVVGADVTHSTSENCPSMAAIVATNDDVSNQYLGSARLQNGKQEYISDLEGMMKERILAWYARSSNNPANKSKTPLQKLPANILFYRDGVSESQYGMVGHEELPQITRGCEQAWKEVKAEAKKKKITIGEKLEWKPKLTLIVVTKRHHARFYPINDVEAGSKQDVNLPSGTIVDKTVVAPDRFDFYLQSHESPLGTARSSHYVVVHDDRKYTLSDLENITNKLCYTGSRATKALSVSTPARYADILCDRLRCYMKPALDGIYTPPPPAAGTAAALSNQANINSYSSDGKIWNRQNTSQNPWHPDLNDTMFYL</sequence>
<dbReference type="Gene3D" id="3.30.420.10">
    <property type="entry name" value="Ribonuclease H-like superfamily/Ribonuclease H"/>
    <property type="match status" value="1"/>
</dbReference>
<feature type="region of interest" description="Disordered" evidence="1">
    <location>
        <begin position="47"/>
        <end position="109"/>
    </location>
</feature>
<dbReference type="InterPro" id="IPR003165">
    <property type="entry name" value="Piwi"/>
</dbReference>
<dbReference type="SMART" id="SM01163">
    <property type="entry name" value="DUF1785"/>
    <property type="match status" value="1"/>
</dbReference>
<evidence type="ECO:0000259" key="2">
    <source>
        <dbReference type="PROSITE" id="PS50822"/>
    </source>
</evidence>
<dbReference type="Gene3D" id="3.40.50.2300">
    <property type="match status" value="1"/>
</dbReference>
<feature type="domain" description="Piwi" evidence="2">
    <location>
        <begin position="650"/>
        <end position="983"/>
    </location>
</feature>
<dbReference type="PANTHER" id="PTHR22891">
    <property type="entry name" value="EUKARYOTIC TRANSLATION INITIATION FACTOR 2C"/>
    <property type="match status" value="1"/>
</dbReference>
<dbReference type="InterPro" id="IPR032474">
    <property type="entry name" value="Argonaute_N"/>
</dbReference>
<feature type="compositionally biased region" description="Basic and acidic residues" evidence="1">
    <location>
        <begin position="78"/>
        <end position="97"/>
    </location>
</feature>
<dbReference type="SUPFAM" id="SSF53098">
    <property type="entry name" value="Ribonuclease H-like"/>
    <property type="match status" value="1"/>
</dbReference>
<dbReference type="Proteomes" id="UP000469559">
    <property type="component" value="Unassembled WGS sequence"/>
</dbReference>
<dbReference type="Pfam" id="PF16486">
    <property type="entry name" value="ArgoN"/>
    <property type="match status" value="1"/>
</dbReference>
<name>A0A8T9BMK1_9HELO</name>
<protein>
    <submittedName>
        <fullName evidence="3">Protein argonaute 1B</fullName>
    </submittedName>
</protein>
<dbReference type="OrthoDB" id="10252740at2759"/>
<dbReference type="AlphaFoldDB" id="A0A8T9BMK1"/>
<dbReference type="Gene3D" id="2.170.260.10">
    <property type="entry name" value="paz domain"/>
    <property type="match status" value="1"/>
</dbReference>
<dbReference type="InterPro" id="IPR012337">
    <property type="entry name" value="RNaseH-like_sf"/>
</dbReference>
<evidence type="ECO:0000256" key="1">
    <source>
        <dbReference type="SAM" id="MobiDB-lite"/>
    </source>
</evidence>
<dbReference type="PROSITE" id="PS50822">
    <property type="entry name" value="PIWI"/>
    <property type="match status" value="1"/>
</dbReference>
<dbReference type="InterPro" id="IPR036085">
    <property type="entry name" value="PAZ_dom_sf"/>
</dbReference>
<comment type="caution">
    <text evidence="3">The sequence shown here is derived from an EMBL/GenBank/DDBJ whole genome shotgun (WGS) entry which is preliminary data.</text>
</comment>
<organism evidence="3 4">
    <name type="scientific">Lachnellula arida</name>
    <dbReference type="NCBI Taxonomy" id="1316785"/>
    <lineage>
        <taxon>Eukaryota</taxon>
        <taxon>Fungi</taxon>
        <taxon>Dikarya</taxon>
        <taxon>Ascomycota</taxon>
        <taxon>Pezizomycotina</taxon>
        <taxon>Leotiomycetes</taxon>
        <taxon>Helotiales</taxon>
        <taxon>Lachnaceae</taxon>
        <taxon>Lachnellula</taxon>
    </lineage>
</organism>